<organism evidence="1 2">
    <name type="scientific">Emticicia soli</name>
    <dbReference type="NCBI Taxonomy" id="2027878"/>
    <lineage>
        <taxon>Bacteria</taxon>
        <taxon>Pseudomonadati</taxon>
        <taxon>Bacteroidota</taxon>
        <taxon>Cytophagia</taxon>
        <taxon>Cytophagales</taxon>
        <taxon>Leadbetterellaceae</taxon>
        <taxon>Emticicia</taxon>
    </lineage>
</organism>
<dbReference type="SUPFAM" id="SSF48452">
    <property type="entry name" value="TPR-like"/>
    <property type="match status" value="2"/>
</dbReference>
<dbReference type="Gene3D" id="1.25.40.10">
    <property type="entry name" value="Tetratricopeptide repeat domain"/>
    <property type="match status" value="2"/>
</dbReference>
<dbReference type="Proteomes" id="UP001597510">
    <property type="component" value="Unassembled WGS sequence"/>
</dbReference>
<sequence length="372" mass="41447">MKNVLLTLIGLLFITKVLAHRTAVDIMDTEAAKVMALIKIGGETGKYINLQEGLKLLEEAAVSAKKIKNKHYREVAQASLAVEYAALDKVDEALKITLSLKDEHLYSTNLGKIASKLTQSNPKEADRLLLLAIDKIMSNKHKNEIPPVFAELSGKYVKLKNLEKANELLNKALKRVELLNKIPLIEKLQIYAEIGANLIAANRKEEAFALFKKSHQLSSKLENPFEKAAILVMIGGELAEKGEPTYALEILQEAYTTAKEIKFIKQKNDVISEIARNFSQAKDYERASAIALEISDSYYVVEGLIRTAKNQIKVKQYNAAFDLLQICINKTNEITDKQRKALVIAKIAAELATIDKQVQSAQLLKDAYKVLG</sequence>
<evidence type="ECO:0000313" key="1">
    <source>
        <dbReference type="EMBL" id="MFD2523733.1"/>
    </source>
</evidence>
<keyword evidence="2" id="KW-1185">Reference proteome</keyword>
<evidence type="ECO:0008006" key="3">
    <source>
        <dbReference type="Google" id="ProtNLM"/>
    </source>
</evidence>
<reference evidence="2" key="1">
    <citation type="journal article" date="2019" name="Int. J. Syst. Evol. Microbiol.">
        <title>The Global Catalogue of Microorganisms (GCM) 10K type strain sequencing project: providing services to taxonomists for standard genome sequencing and annotation.</title>
        <authorList>
            <consortium name="The Broad Institute Genomics Platform"/>
            <consortium name="The Broad Institute Genome Sequencing Center for Infectious Disease"/>
            <person name="Wu L."/>
            <person name="Ma J."/>
        </authorList>
    </citation>
    <scope>NUCLEOTIDE SEQUENCE [LARGE SCALE GENOMIC DNA]</scope>
    <source>
        <strain evidence="2">KCTC 52344</strain>
    </source>
</reference>
<accession>A0ABW5JD62</accession>
<comment type="caution">
    <text evidence="1">The sequence shown here is derived from an EMBL/GenBank/DDBJ whole genome shotgun (WGS) entry which is preliminary data.</text>
</comment>
<protein>
    <recommendedName>
        <fullName evidence="3">Tetratricopeptide repeat protein</fullName>
    </recommendedName>
</protein>
<proteinExistence type="predicted"/>
<evidence type="ECO:0000313" key="2">
    <source>
        <dbReference type="Proteomes" id="UP001597510"/>
    </source>
</evidence>
<dbReference type="EMBL" id="JBHULC010000038">
    <property type="protein sequence ID" value="MFD2523733.1"/>
    <property type="molecule type" value="Genomic_DNA"/>
</dbReference>
<gene>
    <name evidence="1" type="ORF">ACFSR2_22730</name>
</gene>
<dbReference type="RefSeq" id="WP_340233933.1">
    <property type="nucleotide sequence ID" value="NZ_JBBEWC010000001.1"/>
</dbReference>
<name>A0ABW5JD62_9BACT</name>
<dbReference type="InterPro" id="IPR011990">
    <property type="entry name" value="TPR-like_helical_dom_sf"/>
</dbReference>